<dbReference type="SUPFAM" id="SSF49401">
    <property type="entry name" value="Bacterial adhesins"/>
    <property type="match status" value="1"/>
</dbReference>
<dbReference type="Proteomes" id="UP000523197">
    <property type="component" value="Unassembled WGS sequence"/>
</dbReference>
<sequence length="173" mass="18545">MGKWKILFCMIALLCNCCYASRTISNRVNITATMALNTCALTLTPDNVNFGGVRIDEIEAAIISPQTVSLAMQCSWPASGVSVKFVPKDGVSTSDPNIMKTGLSGVGLALSWKKSTASDFTNINYNTSLQLNAQEQSSNVALGQFKLLPKKVPEQTIQSGNIATSLTVEVSYD</sequence>
<dbReference type="InterPro" id="IPR036937">
    <property type="entry name" value="Adhesion_dom_fimbrial_sf"/>
</dbReference>
<evidence type="ECO:0000313" key="2">
    <source>
        <dbReference type="Proteomes" id="UP000523197"/>
    </source>
</evidence>
<dbReference type="GO" id="GO:0007155">
    <property type="term" value="P:cell adhesion"/>
    <property type="evidence" value="ECO:0007669"/>
    <property type="project" value="InterPro"/>
</dbReference>
<dbReference type="EMBL" id="JABFNF010000026">
    <property type="protein sequence ID" value="MBA1888791.1"/>
    <property type="molecule type" value="Genomic_DNA"/>
</dbReference>
<name>A0A1M0CYB4_ECOLX</name>
<organism evidence="1 2">
    <name type="scientific">Escherichia coli</name>
    <dbReference type="NCBI Taxonomy" id="562"/>
    <lineage>
        <taxon>Bacteria</taxon>
        <taxon>Pseudomonadati</taxon>
        <taxon>Pseudomonadota</taxon>
        <taxon>Gammaproteobacteria</taxon>
        <taxon>Enterobacterales</taxon>
        <taxon>Enterobacteriaceae</taxon>
        <taxon>Escherichia</taxon>
    </lineage>
</organism>
<reference evidence="1 2" key="1">
    <citation type="submission" date="2020-05" db="EMBL/GenBank/DDBJ databases">
        <title>Epidemiological investigations into extended-spectrum beta-lactam resistant Escherichia coli ST457 carried by Australian Silver gulls identified clonal lineages that cause ExPEC disease.</title>
        <authorList>
            <person name="Nesporova K."/>
            <person name="Wyrsch E.R."/>
            <person name="Valcek A."/>
            <person name="Bitar I."/>
            <person name="Chaw K."/>
            <person name="Harris P."/>
            <person name="Hrabak J."/>
            <person name="Djordjevic S.P."/>
            <person name="Dolejska M."/>
        </authorList>
    </citation>
    <scope>NUCLEOTIDE SEQUENCE [LARGE SCALE GENOMIC DNA]</scope>
    <source>
        <strain evidence="1 2">CE1966</strain>
    </source>
</reference>
<evidence type="ECO:0000313" key="1">
    <source>
        <dbReference type="EMBL" id="MBA1888791.1"/>
    </source>
</evidence>
<dbReference type="Gene3D" id="2.60.40.1090">
    <property type="entry name" value="Fimbrial-type adhesion domain"/>
    <property type="match status" value="1"/>
</dbReference>
<dbReference type="Pfam" id="PF00419">
    <property type="entry name" value="Fimbrial"/>
    <property type="match status" value="1"/>
</dbReference>
<dbReference type="InterPro" id="IPR000259">
    <property type="entry name" value="Adhesion_dom_fimbrial"/>
</dbReference>
<comment type="caution">
    <text evidence="1">The sequence shown here is derived from an EMBL/GenBank/DDBJ whole genome shotgun (WGS) entry which is preliminary data.</text>
</comment>
<protein>
    <submittedName>
        <fullName evidence="1">Fimbrial protein</fullName>
    </submittedName>
</protein>
<gene>
    <name evidence="1" type="ORF">HLX92_21765</name>
</gene>
<dbReference type="RefSeq" id="WP_000521294.1">
    <property type="nucleotide sequence ID" value="NZ_AP017617.1"/>
</dbReference>
<accession>A0A1M0CYB4</accession>
<proteinExistence type="predicted"/>
<dbReference type="AlphaFoldDB" id="A0A1M0CYB4"/>
<dbReference type="GO" id="GO:0009289">
    <property type="term" value="C:pilus"/>
    <property type="evidence" value="ECO:0007669"/>
    <property type="project" value="InterPro"/>
</dbReference>
<dbReference type="InterPro" id="IPR008966">
    <property type="entry name" value="Adhesion_dom_sf"/>
</dbReference>